<dbReference type="CDD" id="cd05188">
    <property type="entry name" value="MDR"/>
    <property type="match status" value="1"/>
</dbReference>
<dbReference type="Proteomes" id="UP000182761">
    <property type="component" value="Unassembled WGS sequence"/>
</dbReference>
<evidence type="ECO:0000259" key="1">
    <source>
        <dbReference type="Pfam" id="PF08240"/>
    </source>
</evidence>
<organism evidence="2 3">
    <name type="scientific">Apibacter mensalis</name>
    <dbReference type="NCBI Taxonomy" id="1586267"/>
    <lineage>
        <taxon>Bacteria</taxon>
        <taxon>Pseudomonadati</taxon>
        <taxon>Bacteroidota</taxon>
        <taxon>Flavobacteriia</taxon>
        <taxon>Flavobacteriales</taxon>
        <taxon>Weeksellaceae</taxon>
        <taxon>Apibacter</taxon>
    </lineage>
</organism>
<evidence type="ECO:0000313" key="3">
    <source>
        <dbReference type="Proteomes" id="UP000182761"/>
    </source>
</evidence>
<name>A0A0X3AM63_9FLAO</name>
<dbReference type="InterPro" id="IPR013154">
    <property type="entry name" value="ADH-like_N"/>
</dbReference>
<dbReference type="PANTHER" id="PTHR43677">
    <property type="entry name" value="SHORT-CHAIN DEHYDROGENASE/REDUCTASE"/>
    <property type="match status" value="1"/>
</dbReference>
<accession>A0A0X3AM63</accession>
<feature type="domain" description="Alcohol dehydrogenase-like N-terminal" evidence="1">
    <location>
        <begin position="49"/>
        <end position="119"/>
    </location>
</feature>
<dbReference type="RefSeq" id="WP_055424554.1">
    <property type="nucleotide sequence ID" value="NZ_FCOR01000001.1"/>
</dbReference>
<dbReference type="STRING" id="1586267.GCA_001418685_00135"/>
<keyword evidence="3" id="KW-1185">Reference proteome</keyword>
<dbReference type="Gene3D" id="3.90.180.10">
    <property type="entry name" value="Medium-chain alcohol dehydrogenases, catalytic domain"/>
    <property type="match status" value="1"/>
</dbReference>
<dbReference type="InterPro" id="IPR011032">
    <property type="entry name" value="GroES-like_sf"/>
</dbReference>
<dbReference type="SUPFAM" id="SSF50129">
    <property type="entry name" value="GroES-like"/>
    <property type="match status" value="1"/>
</dbReference>
<dbReference type="SUPFAM" id="SSF51735">
    <property type="entry name" value="NAD(P)-binding Rossmann-fold domains"/>
    <property type="match status" value="1"/>
</dbReference>
<dbReference type="GO" id="GO:0016491">
    <property type="term" value="F:oxidoreductase activity"/>
    <property type="evidence" value="ECO:0007669"/>
    <property type="project" value="TreeGrafter"/>
</dbReference>
<gene>
    <name evidence="2" type="ORF">Ga0061079_101136</name>
</gene>
<dbReference type="InterPro" id="IPR051397">
    <property type="entry name" value="Zn-ADH-like_protein"/>
</dbReference>
<dbReference type="OrthoDB" id="9787435at2"/>
<protein>
    <submittedName>
        <fullName evidence="2">NADPH:quinone reductase</fullName>
    </submittedName>
</protein>
<sequence>MKSVSLIGNNIDVSEDIQYIGTFRLEGEKINVGLVEEENLILKSSSDPDNRVLVKKRGFSCNYRDKTLILNYDNQIKSLGDKGEYTFSYIGSEFVGEVIGIGKNITNLKIGDRVVANASYPSYSADYIAGLPSNHASRRIDDFKENKLIKIPNILSDEIASSFVIAAFTGYSMIRKVVKENAKVLVTAAKSNTSLAVINALRNFPVEVYAMTSSSKNNDMLYEQGVKQVFVIDHNLNDYLEDENIIKFIREKGFFDAVIDPLFDVHLGRVIKLMNYDAKYVTCGLYNQFSNFSETNFKEHGTLNEIIKLAMIKNISIIGNCIGLKEDFDLALHHFERGKFNILIDKIFSIGQEADFFDFTYNFKERLGKVVYLYEN</sequence>
<dbReference type="PANTHER" id="PTHR43677:SF4">
    <property type="entry name" value="QUINONE OXIDOREDUCTASE-LIKE PROTEIN 2"/>
    <property type="match status" value="1"/>
</dbReference>
<dbReference type="Gene3D" id="3.40.50.720">
    <property type="entry name" value="NAD(P)-binding Rossmann-like Domain"/>
    <property type="match status" value="1"/>
</dbReference>
<dbReference type="InterPro" id="IPR036291">
    <property type="entry name" value="NAD(P)-bd_dom_sf"/>
</dbReference>
<dbReference type="AlphaFoldDB" id="A0A0X3AM63"/>
<evidence type="ECO:0000313" key="2">
    <source>
        <dbReference type="EMBL" id="CVK15323.1"/>
    </source>
</evidence>
<proteinExistence type="predicted"/>
<dbReference type="EMBL" id="FCOR01000001">
    <property type="protein sequence ID" value="CVK15323.1"/>
    <property type="molecule type" value="Genomic_DNA"/>
</dbReference>
<dbReference type="Pfam" id="PF08240">
    <property type="entry name" value="ADH_N"/>
    <property type="match status" value="1"/>
</dbReference>
<reference evidence="2 3" key="1">
    <citation type="submission" date="2016-01" db="EMBL/GenBank/DDBJ databases">
        <authorList>
            <person name="McClelland M."/>
            <person name="Jain A."/>
            <person name="Saraogi P."/>
            <person name="Mendelson R."/>
            <person name="Westerman R."/>
            <person name="SanMiguel P."/>
            <person name="Csonka L."/>
        </authorList>
    </citation>
    <scope>NUCLEOTIDE SEQUENCE [LARGE SCALE GENOMIC DNA]</scope>
    <source>
        <strain evidence="2 3">R-53146</strain>
    </source>
</reference>